<dbReference type="InterPro" id="IPR013216">
    <property type="entry name" value="Methyltransf_11"/>
</dbReference>
<dbReference type="CDD" id="cd02440">
    <property type="entry name" value="AdoMet_MTases"/>
    <property type="match status" value="1"/>
</dbReference>
<feature type="compositionally biased region" description="Low complexity" evidence="1">
    <location>
        <begin position="205"/>
        <end position="224"/>
    </location>
</feature>
<keyword evidence="3" id="KW-0808">Transferase</keyword>
<evidence type="ECO:0000256" key="1">
    <source>
        <dbReference type="SAM" id="MobiDB-lite"/>
    </source>
</evidence>
<feature type="domain" description="Methyltransferase type 11" evidence="2">
    <location>
        <begin position="42"/>
        <end position="134"/>
    </location>
</feature>
<evidence type="ECO:0000259" key="2">
    <source>
        <dbReference type="Pfam" id="PF08241"/>
    </source>
</evidence>
<dbReference type="OrthoDB" id="323463at2"/>
<feature type="region of interest" description="Disordered" evidence="1">
    <location>
        <begin position="200"/>
        <end position="224"/>
    </location>
</feature>
<dbReference type="InterPro" id="IPR029063">
    <property type="entry name" value="SAM-dependent_MTases_sf"/>
</dbReference>
<evidence type="ECO:0000313" key="3">
    <source>
        <dbReference type="EMBL" id="SFM43512.1"/>
    </source>
</evidence>
<gene>
    <name evidence="3" type="ORF">SAMN05421721_105150</name>
</gene>
<name>A0A1I4QTV7_ECTMO</name>
<dbReference type="AlphaFoldDB" id="A0A1I4QTV7"/>
<organism evidence="3 4">
    <name type="scientific">Ectothiorhodospira mobilis</name>
    <dbReference type="NCBI Taxonomy" id="195064"/>
    <lineage>
        <taxon>Bacteria</taxon>
        <taxon>Pseudomonadati</taxon>
        <taxon>Pseudomonadota</taxon>
        <taxon>Gammaproteobacteria</taxon>
        <taxon>Chromatiales</taxon>
        <taxon>Ectothiorhodospiraceae</taxon>
        <taxon>Ectothiorhodospira</taxon>
    </lineage>
</organism>
<proteinExistence type="predicted"/>
<keyword evidence="4" id="KW-1185">Reference proteome</keyword>
<dbReference type="Proteomes" id="UP000199556">
    <property type="component" value="Unassembled WGS sequence"/>
</dbReference>
<protein>
    <submittedName>
        <fullName evidence="3">Methyltransferase domain-containing protein</fullName>
    </submittedName>
</protein>
<dbReference type="RefSeq" id="WP_090484396.1">
    <property type="nucleotide sequence ID" value="NZ_FOUO01000005.1"/>
</dbReference>
<dbReference type="Gene3D" id="3.40.50.150">
    <property type="entry name" value="Vaccinia Virus protein VP39"/>
    <property type="match status" value="1"/>
</dbReference>
<accession>A0A1I4QTV7</accession>
<dbReference type="GO" id="GO:0032259">
    <property type="term" value="P:methylation"/>
    <property type="evidence" value="ECO:0007669"/>
    <property type="project" value="UniProtKB-KW"/>
</dbReference>
<dbReference type="STRING" id="195064.SAMN05421721_105150"/>
<evidence type="ECO:0000313" key="4">
    <source>
        <dbReference type="Proteomes" id="UP000199556"/>
    </source>
</evidence>
<dbReference type="Pfam" id="PF08241">
    <property type="entry name" value="Methyltransf_11"/>
    <property type="match status" value="1"/>
</dbReference>
<dbReference type="GO" id="GO:0008757">
    <property type="term" value="F:S-adenosylmethionine-dependent methyltransferase activity"/>
    <property type="evidence" value="ECO:0007669"/>
    <property type="project" value="InterPro"/>
</dbReference>
<keyword evidence="3" id="KW-0489">Methyltransferase</keyword>
<reference evidence="3 4" key="1">
    <citation type="submission" date="2016-10" db="EMBL/GenBank/DDBJ databases">
        <authorList>
            <person name="de Groot N.N."/>
        </authorList>
    </citation>
    <scope>NUCLEOTIDE SEQUENCE [LARGE SCALE GENOMIC DNA]</scope>
    <source>
        <strain evidence="3 4">DSM 4180</strain>
    </source>
</reference>
<sequence>MRIPYTLWAPIYDRFVEKPTQEARRNSLQRLGDVEGMEILICGVGTGLDLPHLPQGATYRGVDLTPAMLAKARERAEALGMDIDLQEADAKALPFEDGRFDVVILHSLLAACGKPEKALAEAARVTRPGGRLLILDKFLKPGESAPLRRLLGVVTGPLASRTDLVFESLMRRHKDLKVVENSPALLRGWFRHIVLEKAQEEAVATPPRQQPEATEEAPAPESGA</sequence>
<dbReference type="EMBL" id="FOUO01000005">
    <property type="protein sequence ID" value="SFM43512.1"/>
    <property type="molecule type" value="Genomic_DNA"/>
</dbReference>
<dbReference type="PANTHER" id="PTHR43591">
    <property type="entry name" value="METHYLTRANSFERASE"/>
    <property type="match status" value="1"/>
</dbReference>
<dbReference type="SUPFAM" id="SSF53335">
    <property type="entry name" value="S-adenosyl-L-methionine-dependent methyltransferases"/>
    <property type="match status" value="1"/>
</dbReference>